<name>W8GG15_9MOLU</name>
<gene>
    <name evidence="7" type="primary">rfbD</name>
    <name evidence="7" type="ORF">X271_00413</name>
</gene>
<evidence type="ECO:0000256" key="5">
    <source>
        <dbReference type="ARBA" id="ARBA00023235"/>
    </source>
</evidence>
<dbReference type="PANTHER" id="PTHR21197">
    <property type="entry name" value="UDP-GALACTOPYRANOSE MUTASE"/>
    <property type="match status" value="1"/>
</dbReference>
<dbReference type="OrthoDB" id="9769600at2"/>
<dbReference type="PANTHER" id="PTHR21197:SF0">
    <property type="entry name" value="UDP-GALACTOPYRANOSE MUTASE"/>
    <property type="match status" value="1"/>
</dbReference>
<dbReference type="GO" id="GO:0005829">
    <property type="term" value="C:cytosol"/>
    <property type="evidence" value="ECO:0007669"/>
    <property type="project" value="TreeGrafter"/>
</dbReference>
<dbReference type="RefSeq" id="WP_038462268.1">
    <property type="nucleotide sequence ID" value="NZ_CP006932.1"/>
</dbReference>
<feature type="domain" description="UDP-galactopyranose mutase C-terminal" evidence="6">
    <location>
        <begin position="156"/>
        <end position="373"/>
    </location>
</feature>
<dbReference type="GO" id="GO:0050660">
    <property type="term" value="F:flavin adenine dinucleotide binding"/>
    <property type="evidence" value="ECO:0007669"/>
    <property type="project" value="TreeGrafter"/>
</dbReference>
<dbReference type="STRING" id="1427984.X271_00413"/>
<dbReference type="Gene3D" id="3.40.50.720">
    <property type="entry name" value="NAD(P)-binding Rossmann-like Domain"/>
    <property type="match status" value="3"/>
</dbReference>
<dbReference type="EC" id="5.4.99.9" evidence="7"/>
<dbReference type="Pfam" id="PF03275">
    <property type="entry name" value="GLF"/>
    <property type="match status" value="1"/>
</dbReference>
<protein>
    <submittedName>
        <fullName evidence="7">Putative UDP-galactopyranose mutase</fullName>
        <ecNumber evidence="7">5.4.99.9</ecNumber>
    </submittedName>
</protein>
<reference evidence="7 8" key="1">
    <citation type="journal article" date="2014" name="Genome Biol. Evol.">
        <title>Phylogenomics of "Candidatus Hepatoplasma crinochetorum," a Lineage of Mollicutes Associated with Noninsect Arthropods.</title>
        <authorList>
            <person name="Leclercq S."/>
            <person name="Dittmer J."/>
            <person name="Bouchon D."/>
            <person name="Cordaux R."/>
        </authorList>
    </citation>
    <scope>NUCLEOTIDE SEQUENCE [LARGE SCALE GENOMIC DNA]</scope>
    <source>
        <strain evidence="7 8">Av</strain>
    </source>
</reference>
<dbReference type="AlphaFoldDB" id="W8GG15"/>
<evidence type="ECO:0000256" key="2">
    <source>
        <dbReference type="ARBA" id="ARBA00009321"/>
    </source>
</evidence>
<dbReference type="SUPFAM" id="SSF54373">
    <property type="entry name" value="FAD-linked reductases, C-terminal domain"/>
    <property type="match status" value="1"/>
</dbReference>
<evidence type="ECO:0000256" key="1">
    <source>
        <dbReference type="ARBA" id="ARBA00001974"/>
    </source>
</evidence>
<dbReference type="PATRIC" id="fig|1427984.3.peg.399"/>
<comment type="similarity">
    <text evidence="2">Belongs to the UDP-galactopyranose/dTDP-fucopyranose mutase family.</text>
</comment>
<dbReference type="GO" id="GO:0008767">
    <property type="term" value="F:UDP-galactopyranose mutase activity"/>
    <property type="evidence" value="ECO:0007669"/>
    <property type="project" value="UniProtKB-EC"/>
</dbReference>
<dbReference type="KEGG" id="hcr:X271_00413"/>
<comment type="cofactor">
    <cofactor evidence="1">
        <name>FAD</name>
        <dbReference type="ChEBI" id="CHEBI:57692"/>
    </cofactor>
</comment>
<evidence type="ECO:0000259" key="6">
    <source>
        <dbReference type="Pfam" id="PF03275"/>
    </source>
</evidence>
<dbReference type="Proteomes" id="UP000019450">
    <property type="component" value="Chromosome"/>
</dbReference>
<keyword evidence="4" id="KW-0274">FAD</keyword>
<dbReference type="Pfam" id="PF13450">
    <property type="entry name" value="NAD_binding_8"/>
    <property type="match status" value="1"/>
</dbReference>
<keyword evidence="5 7" id="KW-0413">Isomerase</keyword>
<dbReference type="HOGENOM" id="CLU_042118_0_0_14"/>
<accession>W8GG15</accession>
<evidence type="ECO:0000313" key="7">
    <source>
        <dbReference type="EMBL" id="AHK22518.1"/>
    </source>
</evidence>
<dbReference type="InterPro" id="IPR004379">
    <property type="entry name" value="UDP-GALP_mutase"/>
</dbReference>
<proteinExistence type="inferred from homology"/>
<dbReference type="InterPro" id="IPR015899">
    <property type="entry name" value="UDP-GalPyranose_mutase_C"/>
</dbReference>
<dbReference type="NCBIfam" id="TIGR00031">
    <property type="entry name" value="UDP-GALP_mutase"/>
    <property type="match status" value="1"/>
</dbReference>
<dbReference type="eggNOG" id="COG0562">
    <property type="taxonomic scope" value="Bacteria"/>
</dbReference>
<keyword evidence="3" id="KW-0285">Flavoprotein</keyword>
<evidence type="ECO:0000256" key="3">
    <source>
        <dbReference type="ARBA" id="ARBA00022630"/>
    </source>
</evidence>
<dbReference type="EMBL" id="CP006932">
    <property type="protein sequence ID" value="AHK22518.1"/>
    <property type="molecule type" value="Genomic_DNA"/>
</dbReference>
<evidence type="ECO:0000313" key="8">
    <source>
        <dbReference type="Proteomes" id="UP000019450"/>
    </source>
</evidence>
<keyword evidence="8" id="KW-1185">Reference proteome</keyword>
<dbReference type="SUPFAM" id="SSF51971">
    <property type="entry name" value="Nucleotide-binding domain"/>
    <property type="match status" value="1"/>
</dbReference>
<evidence type="ECO:0000256" key="4">
    <source>
        <dbReference type="ARBA" id="ARBA00022827"/>
    </source>
</evidence>
<sequence>MENIDNFDYYIFGCGISGATLARKLINQNKDLKILIFEKREHIGGNVYDFKDRYGIMVHKYGPHIFHTNDDIVINFIKNYANWKQFRHKVNVKVKDIEVPLPINFKSIDLLFPEEANEIKEKLKKEFKNEEKTFIFDLISSENSITKKFGEFIYKNIFENYSKKMWGQDPTKLDKNILKRIPIILSYDDGYFTDKFQAIPEKGYTQYIKKLIDDKNIKIILNSNFNDLKIINNKTYIYDQEITKPIIYTGLIDKLFNYKFGKLNYRSINFKFENLKIDSFQNRSVTNYPADLKMTRITEYKKLLKQENNKEIKGITTIGKEYPGQYSEDSKEFNIPCYPIYTKNELENYSNYLNESKKIKNLFFLGRLSEYKYKQMWQATKDALEFKF</sequence>
<organism evidence="7 8">
    <name type="scientific">Candidatus Hepatoplasma crinochetorum Av</name>
    <dbReference type="NCBI Taxonomy" id="1427984"/>
    <lineage>
        <taxon>Bacteria</taxon>
        <taxon>Bacillati</taxon>
        <taxon>Mycoplasmatota</taxon>
        <taxon>Mollicutes</taxon>
        <taxon>Candidatus Hepatoplasmataceae</taxon>
        <taxon>Candidatus Hepatoplasma</taxon>
    </lineage>
</organism>